<reference evidence="2 3" key="1">
    <citation type="journal article" date="2014" name="Nature">
        <title>Sequential evolution of bacterial morphology by co-option of a developmental regulator.</title>
        <authorList>
            <person name="Jiang C."/>
            <person name="Brown P.J."/>
            <person name="Ducret A."/>
            <person name="Brun Y.V."/>
        </authorList>
    </citation>
    <scope>NUCLEOTIDE SEQUENCE [LARGE SCALE GENOMIC DNA]</scope>
    <source>
        <strain evidence="2 3">DSM 16100</strain>
    </source>
</reference>
<dbReference type="STRING" id="1121022.GCA_000376105_00177"/>
<gene>
    <name evidence="2" type="ORF">ABENE_04350</name>
</gene>
<dbReference type="AlphaFoldDB" id="V4Q7V1"/>
<dbReference type="PATRIC" id="fig|1121022.4.peg.862"/>
<name>V4Q7V1_9CAUL</name>
<feature type="region of interest" description="Disordered" evidence="1">
    <location>
        <begin position="1"/>
        <end position="51"/>
    </location>
</feature>
<evidence type="ECO:0000256" key="1">
    <source>
        <dbReference type="SAM" id="MobiDB-lite"/>
    </source>
</evidence>
<evidence type="ECO:0000313" key="2">
    <source>
        <dbReference type="EMBL" id="ESQ93925.1"/>
    </source>
</evidence>
<dbReference type="eggNOG" id="ENOG5032ZHW">
    <property type="taxonomic scope" value="Bacteria"/>
</dbReference>
<keyword evidence="3" id="KW-1185">Reference proteome</keyword>
<evidence type="ECO:0000313" key="3">
    <source>
        <dbReference type="Proteomes" id="UP000017837"/>
    </source>
</evidence>
<feature type="region of interest" description="Disordered" evidence="1">
    <location>
        <begin position="108"/>
        <end position="147"/>
    </location>
</feature>
<feature type="compositionally biased region" description="Polar residues" evidence="1">
    <location>
        <begin position="9"/>
        <end position="20"/>
    </location>
</feature>
<dbReference type="EMBL" id="AWGB01000006">
    <property type="protein sequence ID" value="ESQ93925.1"/>
    <property type="molecule type" value="Genomic_DNA"/>
</dbReference>
<sequence>MMQMAFKTPSKTGMTRSKPLQSKAGLQTRKPMQAQAGLTKKAAFSAKPPSPLDQIKAQKKALQAATIRALEKARREAAEQGVALSEWENEFIEGVSERVKTYGRAFADPDKGAMNGTLSMRQGQKLKEIRKKVQAKGAQNHDEPGEE</sequence>
<proteinExistence type="predicted"/>
<dbReference type="Proteomes" id="UP000017837">
    <property type="component" value="Unassembled WGS sequence"/>
</dbReference>
<accession>V4Q7V1</accession>
<comment type="caution">
    <text evidence="2">The sequence shown here is derived from an EMBL/GenBank/DDBJ whole genome shotgun (WGS) entry which is preliminary data.</text>
</comment>
<organism evidence="2 3">
    <name type="scientific">Asticcacaulis benevestitus DSM 16100 = ATCC BAA-896</name>
    <dbReference type="NCBI Taxonomy" id="1121022"/>
    <lineage>
        <taxon>Bacteria</taxon>
        <taxon>Pseudomonadati</taxon>
        <taxon>Pseudomonadota</taxon>
        <taxon>Alphaproteobacteria</taxon>
        <taxon>Caulobacterales</taxon>
        <taxon>Caulobacteraceae</taxon>
        <taxon>Asticcacaulis</taxon>
    </lineage>
</organism>
<protein>
    <submittedName>
        <fullName evidence="2">Uncharacterized protein</fullName>
    </submittedName>
</protein>